<proteinExistence type="predicted"/>
<keyword evidence="5 8" id="KW-0472">Membrane</keyword>
<dbReference type="FunFam" id="3.40.190.10:FF:000257">
    <property type="entry name" value="Uncharacterized protein"/>
    <property type="match status" value="1"/>
</dbReference>
<keyword evidence="6" id="KW-0675">Receptor</keyword>
<dbReference type="KEGG" id="dpx:DAPPUDRAFT_240814"/>
<dbReference type="PANTHER" id="PTHR42643:SF24">
    <property type="entry name" value="IONOTROPIC RECEPTOR 60A"/>
    <property type="match status" value="1"/>
</dbReference>
<evidence type="ECO:0000256" key="8">
    <source>
        <dbReference type="SAM" id="Phobius"/>
    </source>
</evidence>
<dbReference type="FunFam" id="3.40.190.10:FF:000667">
    <property type="entry name" value="Uncharacterized protein"/>
    <property type="match status" value="1"/>
</dbReference>
<dbReference type="InterPro" id="IPR052192">
    <property type="entry name" value="Insect_Ionotropic_Sensory_Rcpt"/>
</dbReference>
<dbReference type="HOGENOM" id="CLU_057926_0_0_1"/>
<dbReference type="PANTHER" id="PTHR42643">
    <property type="entry name" value="IONOTROPIC RECEPTOR 20A-RELATED"/>
    <property type="match status" value="1"/>
</dbReference>
<evidence type="ECO:0000256" key="5">
    <source>
        <dbReference type="ARBA" id="ARBA00023136"/>
    </source>
</evidence>
<protein>
    <recommendedName>
        <fullName evidence="11">Ionotropic glutamate receptor L-glutamate and glycine-binding domain-containing protein</fullName>
    </recommendedName>
</protein>
<evidence type="ECO:0000256" key="2">
    <source>
        <dbReference type="ARBA" id="ARBA00022475"/>
    </source>
</evidence>
<evidence type="ECO:0000313" key="9">
    <source>
        <dbReference type="EMBL" id="EFX82837.1"/>
    </source>
</evidence>
<sequence>MEKIVLDILSNHMRFTYEIVPPSDILSSGYLQRNGSWTGTTGQLQRREVDMCVTWGAPSLAKTSVMDVSYPVVYVDSSIMIPFPRQKRLTLRNQASTFRMTLFVSVFGVFIITNYYTASYTSMLSSPNFKPIVNSIEDLATSDSVKTLLIKGSSTDEYIMSSTDPTLKKISDQMRRYPERRILDAYTVEDISTVVKEDSALIIVKSNGESLIEQSYKINKKCRVTLAEKTFFSRQQTFSYPKKSPIAKEIDYDLLLLHQAGLIQYAEKRAQMGHNPCRISDMKKAQSEKIAPLKLRNQMSAAFVFLSIGFGLGVLVFIGELIAAKIKKKSRIISGSVTVN</sequence>
<dbReference type="Proteomes" id="UP000000305">
    <property type="component" value="Unassembled WGS sequence"/>
</dbReference>
<keyword evidence="2" id="KW-1003">Cell membrane</keyword>
<keyword evidence="3 8" id="KW-0812">Transmembrane</keyword>
<dbReference type="Gene3D" id="3.40.190.10">
    <property type="entry name" value="Periplasmic binding protein-like II"/>
    <property type="match status" value="2"/>
</dbReference>
<dbReference type="EMBL" id="GL732539">
    <property type="protein sequence ID" value="EFX82837.1"/>
    <property type="molecule type" value="Genomic_DNA"/>
</dbReference>
<dbReference type="FunCoup" id="E9GCM7">
    <property type="interactions" value="110"/>
</dbReference>
<evidence type="ECO:0008006" key="11">
    <source>
        <dbReference type="Google" id="ProtNLM"/>
    </source>
</evidence>
<accession>E9GCM7</accession>
<dbReference type="InParanoid" id="E9GCM7"/>
<keyword evidence="7" id="KW-0325">Glycoprotein</keyword>
<keyword evidence="4 8" id="KW-1133">Transmembrane helix</keyword>
<dbReference type="OrthoDB" id="6371011at2759"/>
<feature type="transmembrane region" description="Helical" evidence="8">
    <location>
        <begin position="97"/>
        <end position="116"/>
    </location>
</feature>
<feature type="transmembrane region" description="Helical" evidence="8">
    <location>
        <begin position="301"/>
        <end position="323"/>
    </location>
</feature>
<comment type="subcellular location">
    <subcellularLocation>
        <location evidence="1">Cell membrane</location>
        <topology evidence="1">Multi-pass membrane protein</topology>
    </subcellularLocation>
</comment>
<reference evidence="9 10" key="1">
    <citation type="journal article" date="2011" name="Science">
        <title>The ecoresponsive genome of Daphnia pulex.</title>
        <authorList>
            <person name="Colbourne J.K."/>
            <person name="Pfrender M.E."/>
            <person name="Gilbert D."/>
            <person name="Thomas W.K."/>
            <person name="Tucker A."/>
            <person name="Oakley T.H."/>
            <person name="Tokishita S."/>
            <person name="Aerts A."/>
            <person name="Arnold G.J."/>
            <person name="Basu M.K."/>
            <person name="Bauer D.J."/>
            <person name="Caceres C.E."/>
            <person name="Carmel L."/>
            <person name="Casola C."/>
            <person name="Choi J.H."/>
            <person name="Detter J.C."/>
            <person name="Dong Q."/>
            <person name="Dusheyko S."/>
            <person name="Eads B.D."/>
            <person name="Frohlich T."/>
            <person name="Geiler-Samerotte K.A."/>
            <person name="Gerlach D."/>
            <person name="Hatcher P."/>
            <person name="Jogdeo S."/>
            <person name="Krijgsveld J."/>
            <person name="Kriventseva E.V."/>
            <person name="Kultz D."/>
            <person name="Laforsch C."/>
            <person name="Lindquist E."/>
            <person name="Lopez J."/>
            <person name="Manak J.R."/>
            <person name="Muller J."/>
            <person name="Pangilinan J."/>
            <person name="Patwardhan R.P."/>
            <person name="Pitluck S."/>
            <person name="Pritham E.J."/>
            <person name="Rechtsteiner A."/>
            <person name="Rho M."/>
            <person name="Rogozin I.B."/>
            <person name="Sakarya O."/>
            <person name="Salamov A."/>
            <person name="Schaack S."/>
            <person name="Shapiro H."/>
            <person name="Shiga Y."/>
            <person name="Skalitzky C."/>
            <person name="Smith Z."/>
            <person name="Souvorov A."/>
            <person name="Sung W."/>
            <person name="Tang Z."/>
            <person name="Tsuchiya D."/>
            <person name="Tu H."/>
            <person name="Vos H."/>
            <person name="Wang M."/>
            <person name="Wolf Y.I."/>
            <person name="Yamagata H."/>
            <person name="Yamada T."/>
            <person name="Ye Y."/>
            <person name="Shaw J.R."/>
            <person name="Andrews J."/>
            <person name="Crease T.J."/>
            <person name="Tang H."/>
            <person name="Lucas S.M."/>
            <person name="Robertson H.M."/>
            <person name="Bork P."/>
            <person name="Koonin E.V."/>
            <person name="Zdobnov E.M."/>
            <person name="Grigoriev I.V."/>
            <person name="Lynch M."/>
            <person name="Boore J.L."/>
        </authorList>
    </citation>
    <scope>NUCLEOTIDE SEQUENCE [LARGE SCALE GENOMIC DNA]</scope>
</reference>
<dbReference type="AlphaFoldDB" id="E9GCM7"/>
<dbReference type="PhylomeDB" id="E9GCM7"/>
<name>E9GCM7_DAPPU</name>
<evidence type="ECO:0000256" key="7">
    <source>
        <dbReference type="ARBA" id="ARBA00023180"/>
    </source>
</evidence>
<dbReference type="GO" id="GO:0005886">
    <property type="term" value="C:plasma membrane"/>
    <property type="evidence" value="ECO:0007669"/>
    <property type="project" value="UniProtKB-SubCell"/>
</dbReference>
<evidence type="ECO:0000313" key="10">
    <source>
        <dbReference type="Proteomes" id="UP000000305"/>
    </source>
</evidence>
<gene>
    <name evidence="9" type="ORF">DAPPUDRAFT_240814</name>
</gene>
<evidence type="ECO:0000256" key="3">
    <source>
        <dbReference type="ARBA" id="ARBA00022692"/>
    </source>
</evidence>
<dbReference type="SUPFAM" id="SSF53850">
    <property type="entry name" value="Periplasmic binding protein-like II"/>
    <property type="match status" value="1"/>
</dbReference>
<keyword evidence="10" id="KW-1185">Reference proteome</keyword>
<evidence type="ECO:0000256" key="1">
    <source>
        <dbReference type="ARBA" id="ARBA00004651"/>
    </source>
</evidence>
<evidence type="ECO:0000256" key="4">
    <source>
        <dbReference type="ARBA" id="ARBA00022989"/>
    </source>
</evidence>
<evidence type="ECO:0000256" key="6">
    <source>
        <dbReference type="ARBA" id="ARBA00023170"/>
    </source>
</evidence>
<organism evidence="9 10">
    <name type="scientific">Daphnia pulex</name>
    <name type="common">Water flea</name>
    <dbReference type="NCBI Taxonomy" id="6669"/>
    <lineage>
        <taxon>Eukaryota</taxon>
        <taxon>Metazoa</taxon>
        <taxon>Ecdysozoa</taxon>
        <taxon>Arthropoda</taxon>
        <taxon>Crustacea</taxon>
        <taxon>Branchiopoda</taxon>
        <taxon>Diplostraca</taxon>
        <taxon>Cladocera</taxon>
        <taxon>Anomopoda</taxon>
        <taxon>Daphniidae</taxon>
        <taxon>Daphnia</taxon>
    </lineage>
</organism>